<dbReference type="InterPro" id="IPR011125">
    <property type="entry name" value="Znf_HypF"/>
</dbReference>
<dbReference type="InterPro" id="IPR041440">
    <property type="entry name" value="HypF_C"/>
</dbReference>
<dbReference type="PROSITE" id="PS51163">
    <property type="entry name" value="YRDC"/>
    <property type="match status" value="1"/>
</dbReference>
<dbReference type="InterPro" id="IPR004421">
    <property type="entry name" value="Carbamoyltransferase_HypF"/>
</dbReference>
<dbReference type="Proteomes" id="UP000580856">
    <property type="component" value="Unassembled WGS sequence"/>
</dbReference>
<evidence type="ECO:0000256" key="1">
    <source>
        <dbReference type="ARBA" id="ARBA00004711"/>
    </source>
</evidence>
<dbReference type="Pfam" id="PF22521">
    <property type="entry name" value="HypF_C_2"/>
    <property type="match status" value="1"/>
</dbReference>
<keyword evidence="9" id="KW-0378">Hydrolase</keyword>
<evidence type="ECO:0000256" key="3">
    <source>
        <dbReference type="ARBA" id="ARBA00022598"/>
    </source>
</evidence>
<dbReference type="InterPro" id="IPR051060">
    <property type="entry name" value="Carbamoyltrans_HypF-like"/>
</dbReference>
<dbReference type="Gene3D" id="3.90.870.50">
    <property type="match status" value="1"/>
</dbReference>
<evidence type="ECO:0000259" key="10">
    <source>
        <dbReference type="PROSITE" id="PS51160"/>
    </source>
</evidence>
<comment type="catalytic activity">
    <reaction evidence="7">
        <text>C-terminal L-cysteinyl-[HypE protein] + carbamoyl phosphate + ATP + H2O = C-terminal S-carboxamide-L-cysteinyl-[HypE protein] + AMP + phosphate + diphosphate + H(+)</text>
        <dbReference type="Rhea" id="RHEA:55636"/>
        <dbReference type="Rhea" id="RHEA-COMP:14247"/>
        <dbReference type="Rhea" id="RHEA-COMP:14392"/>
        <dbReference type="ChEBI" id="CHEBI:15377"/>
        <dbReference type="ChEBI" id="CHEBI:15378"/>
        <dbReference type="ChEBI" id="CHEBI:30616"/>
        <dbReference type="ChEBI" id="CHEBI:33019"/>
        <dbReference type="ChEBI" id="CHEBI:43474"/>
        <dbReference type="ChEBI" id="CHEBI:58228"/>
        <dbReference type="ChEBI" id="CHEBI:76913"/>
        <dbReference type="ChEBI" id="CHEBI:139126"/>
        <dbReference type="ChEBI" id="CHEBI:456215"/>
    </reaction>
</comment>
<dbReference type="EC" id="6.2.-.-" evidence="8"/>
<evidence type="ECO:0000256" key="5">
    <source>
        <dbReference type="ARBA" id="ARBA00022771"/>
    </source>
</evidence>
<comment type="similarity">
    <text evidence="2 8">Belongs to the carbamoyltransferase HypF family.</text>
</comment>
<dbReference type="Gene3D" id="3.30.420.360">
    <property type="match status" value="1"/>
</dbReference>
<protein>
    <recommendedName>
        <fullName evidence="8">Carbamoyltransferase</fullName>
        <ecNumber evidence="8">6.2.-.-</ecNumber>
    </recommendedName>
</protein>
<dbReference type="UniPathway" id="UPA00335"/>
<evidence type="ECO:0000256" key="2">
    <source>
        <dbReference type="ARBA" id="ARBA00008097"/>
    </source>
</evidence>
<evidence type="ECO:0000313" key="12">
    <source>
        <dbReference type="EMBL" id="NJB68827.1"/>
    </source>
</evidence>
<dbReference type="GO" id="GO:0051604">
    <property type="term" value="P:protein maturation"/>
    <property type="evidence" value="ECO:0007669"/>
    <property type="project" value="TreeGrafter"/>
</dbReference>
<keyword evidence="4" id="KW-0479">Metal-binding</keyword>
<dbReference type="PROSITE" id="PS51160">
    <property type="entry name" value="ACYLPHOSPHATASE_3"/>
    <property type="match status" value="1"/>
</dbReference>
<feature type="domain" description="Acylphosphatase-like" evidence="10">
    <location>
        <begin position="14"/>
        <end position="101"/>
    </location>
</feature>
<feature type="domain" description="YrdC-like" evidence="11">
    <location>
        <begin position="212"/>
        <end position="410"/>
    </location>
</feature>
<organism evidence="12 13">
    <name type="scientific">Desulfobaculum xiamenense</name>
    <dbReference type="NCBI Taxonomy" id="995050"/>
    <lineage>
        <taxon>Bacteria</taxon>
        <taxon>Pseudomonadati</taxon>
        <taxon>Thermodesulfobacteriota</taxon>
        <taxon>Desulfovibrionia</taxon>
        <taxon>Desulfovibrionales</taxon>
        <taxon>Desulfovibrionaceae</taxon>
        <taxon>Desulfobaculum</taxon>
    </lineage>
</organism>
<comment type="caution">
    <text evidence="12">The sequence shown here is derived from an EMBL/GenBank/DDBJ whole genome shotgun (WGS) entry which is preliminary data.</text>
</comment>
<sequence length="785" mass="85618">MNEHAATIDAESSRIRFTITGAVQGVGFRPFIYRIALDHTLTGNVRNTPEGVVVEIQGTSEQTAAFEHDLHHRLPPLASIVTCERKPLTPREGEEAFEILLSTGGEGHSVLISPDVATCPDCLHDMLDPENPRYLYPFTNCTNCGPRYTITRSIPYDRDKTSMACFPMCEMCRAEYTNPLDRRFHAQPNACPQCGPEVWMTDAAGAERSRGPQAMREAARALAEGRIMAVKGLGGFHLVCDATNAEAVARLRERKNRYGKPLAVMVPDLDTASAVAHVSPAEAKWLSGIERPIVILRRRDDSAALAPGLAPDTSDIGIMLPYTPLHHVLFVHYREFAPDGRIPALVATSGNMSSEPISIGNREALARLGGIADLFLLHNRDILIRCDDSVVRIIDPGDGPAPLFMRRARGFTPRPVFLAEDGPSVFGTGPELKTTLCVTKGNQAFVSQHIGTMENLETFGFYREIAAHLTDILQTSPQAVVRDLHPDYMTSRWADEESGLPVHTLQHHMAHAHAVMAENRHEGRALVLALDGTGYGEDATLWGGEFLLVDNIALTHQRLAHFSPVRLPGGEAAIREPWRIAQAYLHELGITAPQNRPWPWLDAHAPASRMCAVMLERGLNSPVSTSCGRLFDAVAAMLDVSLCVDYEAQAAIRLEAIQAMDESHIYECGLTQRADAADVLDTLALFRQVHNDWQAGVDAGVISRRFHLGLAHALADAAATIAARHGVDTVGLSGGVMHNVTLAESLPRLLAARGLTPLSHRQTSPGDACISLGQADYGMRLLKRS</sequence>
<gene>
    <name evidence="12" type="ORF">GGQ74_002500</name>
</gene>
<dbReference type="RefSeq" id="WP_167941864.1">
    <property type="nucleotide sequence ID" value="NZ_JAATJA010000002.1"/>
</dbReference>
<evidence type="ECO:0000256" key="9">
    <source>
        <dbReference type="PROSITE-ProRule" id="PRU00520"/>
    </source>
</evidence>
<dbReference type="InterPro" id="IPR017968">
    <property type="entry name" value="Acylphosphatase_CS"/>
</dbReference>
<evidence type="ECO:0000256" key="8">
    <source>
        <dbReference type="PIRNR" id="PIRNR006256"/>
    </source>
</evidence>
<dbReference type="Gene3D" id="3.30.110.120">
    <property type="match status" value="1"/>
</dbReference>
<dbReference type="InterPro" id="IPR006070">
    <property type="entry name" value="Sua5-like_dom"/>
</dbReference>
<dbReference type="SUPFAM" id="SSF55821">
    <property type="entry name" value="YrdC/RibB"/>
    <property type="match status" value="1"/>
</dbReference>
<comment type="pathway">
    <text evidence="1">Protein modification; [NiFe] hydrogenase maturation.</text>
</comment>
<dbReference type="InterPro" id="IPR055128">
    <property type="entry name" value="HypF_C_2"/>
</dbReference>
<dbReference type="InterPro" id="IPR036046">
    <property type="entry name" value="Acylphosphatase-like_dom_sf"/>
</dbReference>
<dbReference type="NCBIfam" id="TIGR00143">
    <property type="entry name" value="hypF"/>
    <property type="match status" value="1"/>
</dbReference>
<dbReference type="AlphaFoldDB" id="A0A846QNR3"/>
<dbReference type="GO" id="GO:0003725">
    <property type="term" value="F:double-stranded RNA binding"/>
    <property type="evidence" value="ECO:0007669"/>
    <property type="project" value="InterPro"/>
</dbReference>
<dbReference type="InterPro" id="IPR001792">
    <property type="entry name" value="Acylphosphatase-like_dom"/>
</dbReference>
<dbReference type="PROSITE" id="PS00150">
    <property type="entry name" value="ACYLPHOSPHATASE_1"/>
    <property type="match status" value="1"/>
</dbReference>
<dbReference type="GO" id="GO:0008270">
    <property type="term" value="F:zinc ion binding"/>
    <property type="evidence" value="ECO:0007669"/>
    <property type="project" value="UniProtKB-KW"/>
</dbReference>
<feature type="active site" evidence="9">
    <location>
        <position position="29"/>
    </location>
</feature>
<dbReference type="GO" id="GO:0016874">
    <property type="term" value="F:ligase activity"/>
    <property type="evidence" value="ECO:0007669"/>
    <property type="project" value="UniProtKB-UniRule"/>
</dbReference>
<evidence type="ECO:0000256" key="6">
    <source>
        <dbReference type="ARBA" id="ARBA00022833"/>
    </source>
</evidence>
<dbReference type="Pfam" id="PF07503">
    <property type="entry name" value="zf-HYPF"/>
    <property type="match status" value="2"/>
</dbReference>
<proteinExistence type="inferred from homology"/>
<comment type="catalytic activity">
    <reaction evidence="9">
        <text>an acyl phosphate + H2O = a carboxylate + phosphate + H(+)</text>
        <dbReference type="Rhea" id="RHEA:14965"/>
        <dbReference type="ChEBI" id="CHEBI:15377"/>
        <dbReference type="ChEBI" id="CHEBI:15378"/>
        <dbReference type="ChEBI" id="CHEBI:29067"/>
        <dbReference type="ChEBI" id="CHEBI:43474"/>
        <dbReference type="ChEBI" id="CHEBI:59918"/>
        <dbReference type="EC" id="3.6.1.7"/>
    </reaction>
</comment>
<keyword evidence="3" id="KW-0436">Ligase</keyword>
<evidence type="ECO:0000256" key="7">
    <source>
        <dbReference type="ARBA" id="ARBA00048220"/>
    </source>
</evidence>
<keyword evidence="6" id="KW-0862">Zinc</keyword>
<keyword evidence="5" id="KW-0863">Zinc-finger</keyword>
<dbReference type="PANTHER" id="PTHR42959">
    <property type="entry name" value="CARBAMOYLTRANSFERASE"/>
    <property type="match status" value="1"/>
</dbReference>
<dbReference type="Pfam" id="PF00708">
    <property type="entry name" value="Acylphosphatase"/>
    <property type="match status" value="1"/>
</dbReference>
<dbReference type="SUPFAM" id="SSF54975">
    <property type="entry name" value="Acylphosphatase/BLUF domain-like"/>
    <property type="match status" value="1"/>
</dbReference>
<dbReference type="GO" id="GO:0003998">
    <property type="term" value="F:acylphosphatase activity"/>
    <property type="evidence" value="ECO:0007669"/>
    <property type="project" value="UniProtKB-EC"/>
</dbReference>
<dbReference type="PIRSF" id="PIRSF006256">
    <property type="entry name" value="CMPcnvr_hdrg_mat"/>
    <property type="match status" value="1"/>
</dbReference>
<dbReference type="Pfam" id="PF17788">
    <property type="entry name" value="HypF_C"/>
    <property type="match status" value="1"/>
</dbReference>
<feature type="active site" evidence="9">
    <location>
        <position position="47"/>
    </location>
</feature>
<keyword evidence="13" id="KW-1185">Reference proteome</keyword>
<reference evidence="12 13" key="1">
    <citation type="submission" date="2020-03" db="EMBL/GenBank/DDBJ databases">
        <title>Genomic Encyclopedia of Type Strains, Phase IV (KMG-IV): sequencing the most valuable type-strain genomes for metagenomic binning, comparative biology and taxonomic classification.</title>
        <authorList>
            <person name="Goeker M."/>
        </authorList>
    </citation>
    <scope>NUCLEOTIDE SEQUENCE [LARGE SCALE GENOMIC DNA]</scope>
    <source>
        <strain evidence="12 13">DSM 24233</strain>
    </source>
</reference>
<dbReference type="Pfam" id="PF01300">
    <property type="entry name" value="Sua5_yciO_yrdC"/>
    <property type="match status" value="1"/>
</dbReference>
<name>A0A846QNR3_9BACT</name>
<evidence type="ECO:0000259" key="11">
    <source>
        <dbReference type="PROSITE" id="PS51163"/>
    </source>
</evidence>
<dbReference type="EMBL" id="JAATJA010000002">
    <property type="protein sequence ID" value="NJB68827.1"/>
    <property type="molecule type" value="Genomic_DNA"/>
</dbReference>
<dbReference type="PANTHER" id="PTHR42959:SF1">
    <property type="entry name" value="CARBAMOYLTRANSFERASE HYPF"/>
    <property type="match status" value="1"/>
</dbReference>
<accession>A0A846QNR3</accession>
<dbReference type="InterPro" id="IPR017945">
    <property type="entry name" value="DHBP_synth_RibB-like_a/b_dom"/>
</dbReference>
<evidence type="ECO:0000313" key="13">
    <source>
        <dbReference type="Proteomes" id="UP000580856"/>
    </source>
</evidence>
<dbReference type="Gene3D" id="3.30.420.40">
    <property type="match status" value="1"/>
</dbReference>
<evidence type="ECO:0000256" key="4">
    <source>
        <dbReference type="ARBA" id="ARBA00022723"/>
    </source>
</evidence>
<dbReference type="GO" id="GO:0016743">
    <property type="term" value="F:carboxyl- or carbamoyltransferase activity"/>
    <property type="evidence" value="ECO:0007669"/>
    <property type="project" value="UniProtKB-UniRule"/>
</dbReference>